<evidence type="ECO:0000313" key="3">
    <source>
        <dbReference type="EMBL" id="PTL86063.1"/>
    </source>
</evidence>
<feature type="region of interest" description="Disordered" evidence="1">
    <location>
        <begin position="1"/>
        <end position="32"/>
    </location>
</feature>
<dbReference type="Proteomes" id="UP000240811">
    <property type="component" value="Unassembled WGS sequence"/>
</dbReference>
<dbReference type="EMBL" id="PSQJ01000014">
    <property type="protein sequence ID" value="PTL86063.1"/>
    <property type="molecule type" value="Genomic_DNA"/>
</dbReference>
<accession>A0A2T4VWB9</accession>
<sequence length="376" mass="43112">MNHTSNYHPEYDNNKSEKSCDRKDITPNHINEEEPNWKNIDTKLKMYHKIFIRVLIGIVVLSCLLGVSFAIIISMRFYKGDKLFFSHKKPLFTQIEEDSLGVKKNVADIRDPHLPSEKHIPSNDQIQVKKIYDASQILNENGNIILNQEKQSSTDNSAKQEYIDNTIIKSFSAEIASVKDLLLNLNKSYQDLANRLDKTEVLLANPLQNPNVQRMISLIILKNTIDKAEYPLDKKIVEKLPILNPCTAVLMNFVNKKIPTILEIISQFPKVSEEMIAENESIEENSGFMDYWYFQIKKLIKIRFVGDVEGDTLTALMSRIKNNLMNGELIKAAAEWDKMPEKAKKPGISLRNALEAHVCSDQIIKEELLKISQKDP</sequence>
<feature type="compositionally biased region" description="Basic and acidic residues" evidence="1">
    <location>
        <begin position="9"/>
        <end position="32"/>
    </location>
</feature>
<reference evidence="4" key="1">
    <citation type="submission" date="2018-02" db="EMBL/GenBank/DDBJ databases">
        <title>Genome sequence of Candidatus Liberibacter europaeus.</title>
        <authorList>
            <person name="Frampton R.A."/>
            <person name="Thompson S.M."/>
            <person name="David C."/>
            <person name="Addison S.M."/>
            <person name="Smith G.R."/>
        </authorList>
    </citation>
    <scope>NUCLEOTIDE SEQUENCE [LARGE SCALE GENOMIC DNA]</scope>
</reference>
<dbReference type="AlphaFoldDB" id="A0A2T4VWB9"/>
<gene>
    <name evidence="3" type="ORF">C4617_05795</name>
</gene>
<evidence type="ECO:0000256" key="1">
    <source>
        <dbReference type="SAM" id="MobiDB-lite"/>
    </source>
</evidence>
<keyword evidence="2" id="KW-0812">Transmembrane</keyword>
<name>A0A2T4VWB9_9HYPH</name>
<proteinExistence type="predicted"/>
<protein>
    <submittedName>
        <fullName evidence="3">Uncharacterized protein</fullName>
    </submittedName>
</protein>
<evidence type="ECO:0000313" key="4">
    <source>
        <dbReference type="Proteomes" id="UP000240811"/>
    </source>
</evidence>
<keyword evidence="2" id="KW-1133">Transmembrane helix</keyword>
<organism evidence="3 4">
    <name type="scientific">Candidatus Liberibacter europaeus</name>
    <dbReference type="NCBI Taxonomy" id="744859"/>
    <lineage>
        <taxon>Bacteria</taxon>
        <taxon>Pseudomonadati</taxon>
        <taxon>Pseudomonadota</taxon>
        <taxon>Alphaproteobacteria</taxon>
        <taxon>Hyphomicrobiales</taxon>
        <taxon>Rhizobiaceae</taxon>
        <taxon>Liberibacter</taxon>
    </lineage>
</organism>
<feature type="transmembrane region" description="Helical" evidence="2">
    <location>
        <begin position="50"/>
        <end position="73"/>
    </location>
</feature>
<evidence type="ECO:0000256" key="2">
    <source>
        <dbReference type="SAM" id="Phobius"/>
    </source>
</evidence>
<comment type="caution">
    <text evidence="3">The sequence shown here is derived from an EMBL/GenBank/DDBJ whole genome shotgun (WGS) entry which is preliminary data.</text>
</comment>
<keyword evidence="2" id="KW-0472">Membrane</keyword>